<feature type="region of interest" description="Disordered" evidence="1">
    <location>
        <begin position="1"/>
        <end position="53"/>
    </location>
</feature>
<keyword evidence="2" id="KW-0812">Transmembrane</keyword>
<dbReference type="Proteomes" id="UP000199069">
    <property type="component" value="Unassembled WGS sequence"/>
</dbReference>
<evidence type="ECO:0000256" key="1">
    <source>
        <dbReference type="SAM" id="MobiDB-lite"/>
    </source>
</evidence>
<dbReference type="AlphaFoldDB" id="A0A0K3CQ32"/>
<gene>
    <name evidence="4" type="primary">FGENESH: predicted gene_15.255</name>
    <name evidence="4" type="ORF">BN2166_0069740</name>
</gene>
<keyword evidence="4" id="KW-0808">Transferase</keyword>
<evidence type="ECO:0000313" key="5">
    <source>
        <dbReference type="Proteomes" id="UP000199069"/>
    </source>
</evidence>
<feature type="domain" description="Nucleotide-diphospho-sugar transferase" evidence="3">
    <location>
        <begin position="228"/>
        <end position="529"/>
    </location>
</feature>
<proteinExistence type="predicted"/>
<evidence type="ECO:0000259" key="3">
    <source>
        <dbReference type="Pfam" id="PF03407"/>
    </source>
</evidence>
<organism evidence="4 5">
    <name type="scientific">Rhodotorula toruloides</name>
    <name type="common">Yeast</name>
    <name type="synonym">Rhodosporidium toruloides</name>
    <dbReference type="NCBI Taxonomy" id="5286"/>
    <lineage>
        <taxon>Eukaryota</taxon>
        <taxon>Fungi</taxon>
        <taxon>Dikarya</taxon>
        <taxon>Basidiomycota</taxon>
        <taxon>Pucciniomycotina</taxon>
        <taxon>Microbotryomycetes</taxon>
        <taxon>Sporidiobolales</taxon>
        <taxon>Sporidiobolaceae</taxon>
        <taxon>Rhodotorula</taxon>
    </lineage>
</organism>
<dbReference type="EMBL" id="CWKI01000015">
    <property type="protein sequence ID" value="CTR11113.1"/>
    <property type="molecule type" value="Genomic_DNA"/>
</dbReference>
<keyword evidence="5" id="KW-1185">Reference proteome</keyword>
<keyword evidence="2" id="KW-1133">Transmembrane helix</keyword>
<evidence type="ECO:0000256" key="2">
    <source>
        <dbReference type="SAM" id="Phobius"/>
    </source>
</evidence>
<protein>
    <submittedName>
        <fullName evidence="4">BY PROTMAP: gi|472580560|gb|EMS18349.1| protein of Nucleotide-diphospho-sugar transferase, predicted family [Rhodosporidium toruloides NP11] gi|647403519|emb|CDR49622.1| RHTO0S29e00100g1_1 [Rhodosp...</fullName>
    </submittedName>
</protein>
<feature type="transmembrane region" description="Helical" evidence="2">
    <location>
        <begin position="84"/>
        <end position="101"/>
    </location>
</feature>
<sequence length="789" mass="87530">MSLLSRPPSPSVPLLPLLSSSSAPSSPSNFTRRRSTQPSTTPDYSPHTDHYADKDELDGELEAAERWLAEREGSTRRRGPVKRVVYFAAGLALLLVLVVSARHPRATDALGRAKGWVAGGLFGSHEEEEWVRPVVVERRGNVSLERYLVGIGFSRFPLSTDERGAPPLSFVSNASSTLSPPPPSYDPASNRNVVLLTLATAKYFPPIHAWALRARELDLGGKDARADENVVVLCLDEECLDEAERRGLRAYGGYRESVYGERVPQIGVGQEAPLRRRTMLDKREGAQGGLERGHFMAYAKFRALWEINRAGFASLFFEADTILTADPFQWMRAMSLLRGDVERAVAASADLAHSSSASNLTLDNAELSPLRQQRRLIPSNFSRSALVAPFTTPLSSANASTLVDPGFDLIFTHDGHHLANFGWILARPTAPTISFWRECLDWFVDLGGWDQGVVTEVIRQRGGREEWRDAWWGEAGEGEEGAKEQWFVVDGLEGLEKDEAARVAILPREKFFSYHQMTLGWYQPPVDMHSPIMHHLTSVLYSTRQFYPKERGWVPSLDGYYTRPRPILIPVNSSFVPSTSSPSSLAPFLSTPPGDVENSVWTGTKDEILQYAQVLQLLAAVEAGGGGLGDETSAGWSVMVPRKLRIAVDEGEEVFERDFSRVIDIECVQHADLPLLEPAFFTHASRYASPAVLSAWRSSSTTLHVDLASFGSLDSAVAHLRSLLGGMEDEAVTVELDGWNSVKDWDLTTAGSLRRSDVSQQDWDAVTHARRCREWEKEGMPFLWCTPEE</sequence>
<accession>A0A0K3CQ32</accession>
<feature type="compositionally biased region" description="Low complexity" evidence="1">
    <location>
        <begin position="14"/>
        <end position="28"/>
    </location>
</feature>
<dbReference type="GO" id="GO:0016740">
    <property type="term" value="F:transferase activity"/>
    <property type="evidence" value="ECO:0007669"/>
    <property type="project" value="UniProtKB-KW"/>
</dbReference>
<dbReference type="InterPro" id="IPR005069">
    <property type="entry name" value="Nucl-diP-sugar_transferase"/>
</dbReference>
<keyword evidence="2" id="KW-0472">Membrane</keyword>
<dbReference type="Pfam" id="PF03407">
    <property type="entry name" value="Nucleotid_trans"/>
    <property type="match status" value="1"/>
</dbReference>
<reference evidence="4 5" key="1">
    <citation type="submission" date="2015-07" db="EMBL/GenBank/DDBJ databases">
        <authorList>
            <person name="Cajimat M.N.B."/>
            <person name="Milazzo M.L."/>
            <person name="Fulhorst C.F."/>
        </authorList>
    </citation>
    <scope>NUCLEOTIDE SEQUENCE [LARGE SCALE GENOMIC DNA]</scope>
    <source>
        <strain evidence="4">Single colony</strain>
    </source>
</reference>
<evidence type="ECO:0000313" key="4">
    <source>
        <dbReference type="EMBL" id="CTR11113.1"/>
    </source>
</evidence>
<name>A0A0K3CQ32_RHOTO</name>